<sequence length="542" mass="62559">MLKVSLKPVYQRLSYVSIAVVILSVALRCWFNRNIVAETQLNMSETATGGRVTDNEQSLYRLPRIDPVEVGYVRELNLVPGKVHTMRTLSLRPALFEIEDFLSEEECDDIIFMAKTQGLERSKTLGEKVPEGEELSPNRTAERNVPENPEETFQNLDLNADGSIDVAEISQALMELGRVLVDEKFTKKIMKDLTMDPNNDGVITYNEFIKLATDSKMKDITHYLEKIHQTKPNKRTRDSSTAFLDPYEHIDFKPLFDSLRERIHLVTRLPRDMIWSSEDMQVIRYREKQHYHCHFDSDDELEKLLPCCHQVETLDEGELEDMDCIPCRYLTFFYYLNEPTLGGETAFPIADNKTVPVNESLMDGGVNKCDLSDHCYDANLYYKPKRGAALFWYNHLINEETGWLGPLDVMSYHGGCDVLKGTKWAANNWINAGNDRETDMKVWEVSRLVEKDFQERLERYPWEEQTRGEEETPGTEENPGKEETYGNDSLQAAEETSNRGAEQNRIEEKTPGKKDNRGEKETYGEDKSRGQNLTEKEARKEK</sequence>
<feature type="domain" description="EF-hand" evidence="10">
    <location>
        <begin position="195"/>
        <end position="218"/>
    </location>
</feature>
<dbReference type="PROSITE" id="PS00018">
    <property type="entry name" value="EF_HAND_1"/>
    <property type="match status" value="2"/>
</dbReference>
<dbReference type="AlphaFoldDB" id="A0A3M6UWB0"/>
<keyword evidence="7" id="KW-0408">Iron</keyword>
<dbReference type="OrthoDB" id="420380at2759"/>
<evidence type="ECO:0000256" key="3">
    <source>
        <dbReference type="ARBA" id="ARBA00022837"/>
    </source>
</evidence>
<feature type="compositionally biased region" description="Basic and acidic residues" evidence="8">
    <location>
        <begin position="502"/>
        <end position="542"/>
    </location>
</feature>
<keyword evidence="3" id="KW-0106">Calcium</keyword>
<evidence type="ECO:0000256" key="2">
    <source>
        <dbReference type="ARBA" id="ARBA00022723"/>
    </source>
</evidence>
<keyword evidence="2" id="KW-0479">Metal-binding</keyword>
<dbReference type="SMART" id="SM00054">
    <property type="entry name" value="EFh"/>
    <property type="match status" value="2"/>
</dbReference>
<gene>
    <name evidence="12" type="ORF">pdam_00017223</name>
</gene>
<keyword evidence="9" id="KW-0472">Membrane</keyword>
<dbReference type="Pfam" id="PF13640">
    <property type="entry name" value="2OG-FeII_Oxy_3"/>
    <property type="match status" value="1"/>
</dbReference>
<dbReference type="InterPro" id="IPR006620">
    <property type="entry name" value="Pro_4_hyd_alph"/>
</dbReference>
<dbReference type="InterPro" id="IPR011992">
    <property type="entry name" value="EF-hand-dom_pair"/>
</dbReference>
<keyword evidence="5" id="KW-0223">Dioxygenase</keyword>
<evidence type="ECO:0000256" key="8">
    <source>
        <dbReference type="SAM" id="MobiDB-lite"/>
    </source>
</evidence>
<dbReference type="CDD" id="cd00051">
    <property type="entry name" value="EFh"/>
    <property type="match status" value="1"/>
</dbReference>
<dbReference type="Gene3D" id="1.10.238.10">
    <property type="entry name" value="EF-hand"/>
    <property type="match status" value="1"/>
</dbReference>
<evidence type="ECO:0008006" key="14">
    <source>
        <dbReference type="Google" id="ProtNLM"/>
    </source>
</evidence>
<evidence type="ECO:0000259" key="11">
    <source>
        <dbReference type="PROSITE" id="PS51471"/>
    </source>
</evidence>
<feature type="transmembrane region" description="Helical" evidence="9">
    <location>
        <begin position="12"/>
        <end position="31"/>
    </location>
</feature>
<feature type="compositionally biased region" description="Basic and acidic residues" evidence="8">
    <location>
        <begin position="460"/>
        <end position="470"/>
    </location>
</feature>
<feature type="region of interest" description="Disordered" evidence="8">
    <location>
        <begin position="460"/>
        <end position="542"/>
    </location>
</feature>
<feature type="domain" description="Fe2OG dioxygenase" evidence="11">
    <location>
        <begin position="276"/>
        <end position="432"/>
    </location>
</feature>
<feature type="domain" description="EF-hand" evidence="10">
    <location>
        <begin position="144"/>
        <end position="179"/>
    </location>
</feature>
<keyword evidence="9" id="KW-0812">Transmembrane</keyword>
<dbReference type="Gene3D" id="2.60.120.620">
    <property type="entry name" value="q2cbj1_9rhob like domain"/>
    <property type="match status" value="1"/>
</dbReference>
<keyword evidence="9" id="KW-1133">Transmembrane helix</keyword>
<evidence type="ECO:0000259" key="10">
    <source>
        <dbReference type="PROSITE" id="PS50222"/>
    </source>
</evidence>
<protein>
    <recommendedName>
        <fullName evidence="14">Transmembrane prolyl 4-hydroxylase</fullName>
    </recommendedName>
</protein>
<evidence type="ECO:0000313" key="13">
    <source>
        <dbReference type="Proteomes" id="UP000275408"/>
    </source>
</evidence>
<dbReference type="SUPFAM" id="SSF47473">
    <property type="entry name" value="EF-hand"/>
    <property type="match status" value="1"/>
</dbReference>
<evidence type="ECO:0000256" key="7">
    <source>
        <dbReference type="ARBA" id="ARBA00023004"/>
    </source>
</evidence>
<dbReference type="GO" id="GO:0031418">
    <property type="term" value="F:L-ascorbic acid binding"/>
    <property type="evidence" value="ECO:0007669"/>
    <property type="project" value="UniProtKB-KW"/>
</dbReference>
<feature type="region of interest" description="Disordered" evidence="8">
    <location>
        <begin position="124"/>
        <end position="148"/>
    </location>
</feature>
<accession>A0A3M6UWB0</accession>
<keyword evidence="13" id="KW-1185">Reference proteome</keyword>
<dbReference type="PROSITE" id="PS51471">
    <property type="entry name" value="FE2OG_OXY"/>
    <property type="match status" value="1"/>
</dbReference>
<dbReference type="InterPro" id="IPR045054">
    <property type="entry name" value="P4HA-like"/>
</dbReference>
<proteinExistence type="predicted"/>
<feature type="compositionally biased region" description="Polar residues" evidence="8">
    <location>
        <begin position="486"/>
        <end position="501"/>
    </location>
</feature>
<dbReference type="GO" id="GO:0005506">
    <property type="term" value="F:iron ion binding"/>
    <property type="evidence" value="ECO:0007669"/>
    <property type="project" value="InterPro"/>
</dbReference>
<evidence type="ECO:0000256" key="4">
    <source>
        <dbReference type="ARBA" id="ARBA00022896"/>
    </source>
</evidence>
<dbReference type="SMART" id="SM00702">
    <property type="entry name" value="P4Hc"/>
    <property type="match status" value="1"/>
</dbReference>
<dbReference type="InterPro" id="IPR018247">
    <property type="entry name" value="EF_Hand_1_Ca_BS"/>
</dbReference>
<keyword evidence="6" id="KW-0560">Oxidoreductase</keyword>
<evidence type="ECO:0000313" key="12">
    <source>
        <dbReference type="EMBL" id="RMX58003.1"/>
    </source>
</evidence>
<dbReference type="Pfam" id="PF13499">
    <property type="entry name" value="EF-hand_7"/>
    <property type="match status" value="1"/>
</dbReference>
<dbReference type="Proteomes" id="UP000275408">
    <property type="component" value="Unassembled WGS sequence"/>
</dbReference>
<evidence type="ECO:0000256" key="9">
    <source>
        <dbReference type="SAM" id="Phobius"/>
    </source>
</evidence>
<dbReference type="PANTHER" id="PTHR10869:SF246">
    <property type="entry name" value="TRANSMEMBRANE PROLYL 4-HYDROXYLASE"/>
    <property type="match status" value="1"/>
</dbReference>
<dbReference type="InterPro" id="IPR002048">
    <property type="entry name" value="EF_hand_dom"/>
</dbReference>
<dbReference type="GO" id="GO:0004656">
    <property type="term" value="F:procollagen-proline 4-dioxygenase activity"/>
    <property type="evidence" value="ECO:0007669"/>
    <property type="project" value="TreeGrafter"/>
</dbReference>
<comment type="cofactor">
    <cofactor evidence="1">
        <name>L-ascorbate</name>
        <dbReference type="ChEBI" id="CHEBI:38290"/>
    </cofactor>
</comment>
<dbReference type="PROSITE" id="PS50222">
    <property type="entry name" value="EF_HAND_2"/>
    <property type="match status" value="2"/>
</dbReference>
<comment type="caution">
    <text evidence="12">The sequence shown here is derived from an EMBL/GenBank/DDBJ whole genome shotgun (WGS) entry which is preliminary data.</text>
</comment>
<dbReference type="EMBL" id="RCHS01000554">
    <property type="protein sequence ID" value="RMX58003.1"/>
    <property type="molecule type" value="Genomic_DNA"/>
</dbReference>
<dbReference type="InterPro" id="IPR005123">
    <property type="entry name" value="Oxoglu/Fe-dep_dioxygenase_dom"/>
</dbReference>
<evidence type="ECO:0000256" key="5">
    <source>
        <dbReference type="ARBA" id="ARBA00022964"/>
    </source>
</evidence>
<name>A0A3M6UWB0_POCDA</name>
<dbReference type="PANTHER" id="PTHR10869">
    <property type="entry name" value="PROLYL 4-HYDROXYLASE ALPHA SUBUNIT"/>
    <property type="match status" value="1"/>
</dbReference>
<organism evidence="12 13">
    <name type="scientific">Pocillopora damicornis</name>
    <name type="common">Cauliflower coral</name>
    <name type="synonym">Millepora damicornis</name>
    <dbReference type="NCBI Taxonomy" id="46731"/>
    <lineage>
        <taxon>Eukaryota</taxon>
        <taxon>Metazoa</taxon>
        <taxon>Cnidaria</taxon>
        <taxon>Anthozoa</taxon>
        <taxon>Hexacorallia</taxon>
        <taxon>Scleractinia</taxon>
        <taxon>Astrocoeniina</taxon>
        <taxon>Pocilloporidae</taxon>
        <taxon>Pocillopora</taxon>
    </lineage>
</organism>
<keyword evidence="4" id="KW-0847">Vitamin C</keyword>
<evidence type="ECO:0000256" key="1">
    <source>
        <dbReference type="ARBA" id="ARBA00001961"/>
    </source>
</evidence>
<evidence type="ECO:0000256" key="6">
    <source>
        <dbReference type="ARBA" id="ARBA00023002"/>
    </source>
</evidence>
<reference evidence="12 13" key="1">
    <citation type="journal article" date="2018" name="Sci. Rep.">
        <title>Comparative analysis of the Pocillopora damicornis genome highlights role of immune system in coral evolution.</title>
        <authorList>
            <person name="Cunning R."/>
            <person name="Bay R.A."/>
            <person name="Gillette P."/>
            <person name="Baker A.C."/>
            <person name="Traylor-Knowles N."/>
        </authorList>
    </citation>
    <scope>NUCLEOTIDE SEQUENCE [LARGE SCALE GENOMIC DNA]</scope>
    <source>
        <strain evidence="12">RSMAS</strain>
        <tissue evidence="12">Whole animal</tissue>
    </source>
</reference>
<dbReference type="InterPro" id="IPR044862">
    <property type="entry name" value="Pro_4_hyd_alph_FE2OG_OXY"/>
</dbReference>
<dbReference type="GO" id="GO:0005509">
    <property type="term" value="F:calcium ion binding"/>
    <property type="evidence" value="ECO:0007669"/>
    <property type="project" value="InterPro"/>
</dbReference>
<dbReference type="GO" id="GO:0005783">
    <property type="term" value="C:endoplasmic reticulum"/>
    <property type="evidence" value="ECO:0007669"/>
    <property type="project" value="TreeGrafter"/>
</dbReference>